<keyword evidence="6" id="KW-0547">Nucleotide-binding</keyword>
<evidence type="ECO:0000256" key="3">
    <source>
        <dbReference type="ARBA" id="ARBA00012387"/>
    </source>
</evidence>
<dbReference type="Gene3D" id="2.160.10.10">
    <property type="entry name" value="Hexapeptide repeat proteins"/>
    <property type="match status" value="1"/>
</dbReference>
<evidence type="ECO:0000259" key="9">
    <source>
        <dbReference type="Pfam" id="PF25087"/>
    </source>
</evidence>
<dbReference type="FunFam" id="2.160.10.10:FF:000018">
    <property type="entry name" value="Mannose-1-phosphate guanyltransferase beta"/>
    <property type="match status" value="1"/>
</dbReference>
<evidence type="ECO:0000313" key="12">
    <source>
        <dbReference type="Proteomes" id="UP000440578"/>
    </source>
</evidence>
<dbReference type="EMBL" id="VIIS01001305">
    <property type="protein sequence ID" value="KAF0299986.1"/>
    <property type="molecule type" value="Genomic_DNA"/>
</dbReference>
<dbReference type="SUPFAM" id="SSF53448">
    <property type="entry name" value="Nucleotide-diphospho-sugar transferases"/>
    <property type="match status" value="1"/>
</dbReference>
<keyword evidence="4 11" id="KW-0808">Transferase</keyword>
<dbReference type="EC" id="2.7.7.13" evidence="3"/>
<dbReference type="InterPro" id="IPR018357">
    <property type="entry name" value="Hexapep_transf_CS"/>
</dbReference>
<dbReference type="EMBL" id="VIIS01002164">
    <property type="protein sequence ID" value="KAF0287800.1"/>
    <property type="molecule type" value="Genomic_DNA"/>
</dbReference>
<dbReference type="AlphaFoldDB" id="A0A6A4VYK8"/>
<dbReference type="Proteomes" id="UP000440578">
    <property type="component" value="Unassembled WGS sequence"/>
</dbReference>
<evidence type="ECO:0000313" key="11">
    <source>
        <dbReference type="EMBL" id="KAF0299986.1"/>
    </source>
</evidence>
<protein>
    <recommendedName>
        <fullName evidence="3">mannose-1-phosphate guanylyltransferase</fullName>
        <ecNumber evidence="3">2.7.7.13</ecNumber>
    </recommendedName>
</protein>
<feature type="domain" description="Mannose-1-phosphate guanyltransferase C-terminal" evidence="9">
    <location>
        <begin position="267"/>
        <end position="373"/>
    </location>
</feature>
<dbReference type="UniPathway" id="UPA00126">
    <property type="reaction ID" value="UER00930"/>
</dbReference>
<evidence type="ECO:0000256" key="2">
    <source>
        <dbReference type="ARBA" id="ARBA00007274"/>
    </source>
</evidence>
<dbReference type="OrthoDB" id="1733332at2759"/>
<dbReference type="EMBL" id="VIIS01002164">
    <property type="protein sequence ID" value="KAF0287799.1"/>
    <property type="molecule type" value="Genomic_DNA"/>
</dbReference>
<accession>A0A6A4VYK8</accession>
<comment type="caution">
    <text evidence="11">The sequence shown here is derived from an EMBL/GenBank/DDBJ whole genome shotgun (WGS) entry which is preliminary data.</text>
</comment>
<evidence type="ECO:0000256" key="1">
    <source>
        <dbReference type="ARBA" id="ARBA00004823"/>
    </source>
</evidence>
<feature type="domain" description="Nucleotidyl transferase" evidence="8">
    <location>
        <begin position="17"/>
        <end position="246"/>
    </location>
</feature>
<evidence type="ECO:0000256" key="6">
    <source>
        <dbReference type="ARBA" id="ARBA00022741"/>
    </source>
</evidence>
<dbReference type="GO" id="GO:0009298">
    <property type="term" value="P:GDP-mannose biosynthetic process"/>
    <property type="evidence" value="ECO:0007669"/>
    <property type="project" value="UniProtKB-UniPathway"/>
</dbReference>
<dbReference type="FunFam" id="3.90.550.10:FF:000013">
    <property type="entry name" value="mannose-1-phosphate guanyltransferase beta"/>
    <property type="match status" value="1"/>
</dbReference>
<evidence type="ECO:0000259" key="8">
    <source>
        <dbReference type="Pfam" id="PF00483"/>
    </source>
</evidence>
<dbReference type="InterPro" id="IPR005835">
    <property type="entry name" value="NTP_transferase_dom"/>
</dbReference>
<gene>
    <name evidence="10" type="ORF">FJT64_001437</name>
    <name evidence="11" type="ORF">FJT64_027413</name>
</gene>
<comment type="pathway">
    <text evidence="1">Nucleotide-sugar biosynthesis; GDP-alpha-D-mannose biosynthesis; GDP-alpha-D-mannose from alpha-D-mannose 1-phosphate (GTP route): step 1/1.</text>
</comment>
<dbReference type="Pfam" id="PF00483">
    <property type="entry name" value="NTP_transferase"/>
    <property type="match status" value="1"/>
</dbReference>
<evidence type="ECO:0000256" key="5">
    <source>
        <dbReference type="ARBA" id="ARBA00022695"/>
    </source>
</evidence>
<dbReference type="GO" id="GO:0005525">
    <property type="term" value="F:GTP binding"/>
    <property type="evidence" value="ECO:0007669"/>
    <property type="project" value="UniProtKB-KW"/>
</dbReference>
<dbReference type="PANTHER" id="PTHR22572">
    <property type="entry name" value="SUGAR-1-PHOSPHATE GUANYL TRANSFERASE"/>
    <property type="match status" value="1"/>
</dbReference>
<evidence type="ECO:0000256" key="7">
    <source>
        <dbReference type="ARBA" id="ARBA00023134"/>
    </source>
</evidence>
<dbReference type="PROSITE" id="PS00101">
    <property type="entry name" value="HEXAPEP_TRANSFERASES"/>
    <property type="match status" value="1"/>
</dbReference>
<organism evidence="11 12">
    <name type="scientific">Amphibalanus amphitrite</name>
    <name type="common">Striped barnacle</name>
    <name type="synonym">Balanus amphitrite</name>
    <dbReference type="NCBI Taxonomy" id="1232801"/>
    <lineage>
        <taxon>Eukaryota</taxon>
        <taxon>Metazoa</taxon>
        <taxon>Ecdysozoa</taxon>
        <taxon>Arthropoda</taxon>
        <taxon>Crustacea</taxon>
        <taxon>Multicrustacea</taxon>
        <taxon>Cirripedia</taxon>
        <taxon>Thoracica</taxon>
        <taxon>Thoracicalcarea</taxon>
        <taxon>Balanomorpha</taxon>
        <taxon>Balanoidea</taxon>
        <taxon>Balanidae</taxon>
        <taxon>Amphibalaninae</taxon>
        <taxon>Amphibalanus</taxon>
    </lineage>
</organism>
<dbReference type="GO" id="GO:0004475">
    <property type="term" value="F:mannose-1-phosphate guanylyltransferase (GTP) activity"/>
    <property type="evidence" value="ECO:0007669"/>
    <property type="project" value="UniProtKB-EC"/>
</dbReference>
<proteinExistence type="inferred from homology"/>
<dbReference type="InterPro" id="IPR045233">
    <property type="entry name" value="GMPPB_N"/>
</dbReference>
<dbReference type="Pfam" id="PF25087">
    <property type="entry name" value="GMPPB_C"/>
    <property type="match status" value="1"/>
</dbReference>
<comment type="similarity">
    <text evidence="2">Belongs to the transferase hexapeptide repeat family.</text>
</comment>
<dbReference type="Gene3D" id="3.90.550.10">
    <property type="entry name" value="Spore Coat Polysaccharide Biosynthesis Protein SpsA, Chain A"/>
    <property type="match status" value="1"/>
</dbReference>
<dbReference type="InterPro" id="IPR050486">
    <property type="entry name" value="Mannose-1P_guanyltransferase"/>
</dbReference>
<dbReference type="InterPro" id="IPR056729">
    <property type="entry name" value="GMPPB_C"/>
</dbReference>
<reference evidence="11 12" key="1">
    <citation type="submission" date="2019-07" db="EMBL/GenBank/DDBJ databases">
        <title>Draft genome assembly of a fouling barnacle, Amphibalanus amphitrite (Darwin, 1854): The first reference genome for Thecostraca.</title>
        <authorList>
            <person name="Kim W."/>
        </authorList>
    </citation>
    <scope>NUCLEOTIDE SEQUENCE [LARGE SCALE GENOMIC DNA]</scope>
    <source>
        <strain evidence="11">SNU_AA5</strain>
        <tissue evidence="11">Soma without cirri and trophi</tissue>
    </source>
</reference>
<name>A0A6A4VYK8_AMPAM</name>
<dbReference type="CDD" id="cd06425">
    <property type="entry name" value="M1P_guanylylT_B_like_N"/>
    <property type="match status" value="1"/>
</dbReference>
<keyword evidence="5" id="KW-0548">Nucleotidyltransferase</keyword>
<evidence type="ECO:0000256" key="4">
    <source>
        <dbReference type="ARBA" id="ARBA00022679"/>
    </source>
</evidence>
<keyword evidence="12" id="KW-1185">Reference proteome</keyword>
<evidence type="ECO:0000313" key="10">
    <source>
        <dbReference type="EMBL" id="KAF0287799.1"/>
    </source>
</evidence>
<dbReference type="InterPro" id="IPR029044">
    <property type="entry name" value="Nucleotide-diphossugar_trans"/>
</dbReference>
<keyword evidence="7" id="KW-0342">GTP-binding</keyword>
<sequence>MAPQAEPQKAENLMNMKALILVGGFGTRLRPLTLSRPKPLVEFANKPLVLHMIEALVDAGVSHVVLAVSYRAEQMEQELRQEAEKLGVQITFSLETEPLGTAGPLALARDILASNDEPFFVLNSDIICNFPFRDMVSFHRNHGKEGTIVVTKVEEPSKYGVVCYDERGRIERFVEKPQEFVSNKINAGLYIFNTSILDRIQLRPTSIEKEIFPVMAEDGNLFSFELQGFWMDVGQPKDFLTGMCMYLTSLKTKDPSLLYKGDGVASGVMVDPTARIGKNCKIGPNVTIGPDVIIEDGVRIKRATVMRGAHIKSHSWIENSIVGWRCVVGRWVRMENVTVLGEDVIVQDEIYVNGGIVLPHKSIAASVSEPRIIM</sequence>